<dbReference type="NCBIfam" id="TIGR00689">
    <property type="entry name" value="rpiB_lacA_lacB"/>
    <property type="match status" value="1"/>
</dbReference>
<dbReference type="PIRSF" id="PIRSF005384">
    <property type="entry name" value="RpiB_LacA_B"/>
    <property type="match status" value="1"/>
</dbReference>
<keyword evidence="2" id="KW-0413">Isomerase</keyword>
<dbReference type="InterPro" id="IPR036569">
    <property type="entry name" value="RpiB_LacA_LacB_sf"/>
</dbReference>
<name>A0ABZ2C2Q9_9PROT</name>
<dbReference type="PANTHER" id="PTHR30345">
    <property type="entry name" value="RIBOSE-5-PHOSPHATE ISOMERASE B"/>
    <property type="match status" value="1"/>
</dbReference>
<evidence type="ECO:0000313" key="2">
    <source>
        <dbReference type="EMBL" id="WVX66729.1"/>
    </source>
</evidence>
<dbReference type="InterPro" id="IPR003500">
    <property type="entry name" value="RpiB_LacA_LacB"/>
</dbReference>
<organism evidence="2 3">
    <name type="scientific">Candidatus Bealeia paramacronuclearis</name>
    <dbReference type="NCBI Taxonomy" id="1921001"/>
    <lineage>
        <taxon>Bacteria</taxon>
        <taxon>Pseudomonadati</taxon>
        <taxon>Pseudomonadota</taxon>
        <taxon>Alphaproteobacteria</taxon>
        <taxon>Holosporales</taxon>
        <taxon>Holosporaceae</taxon>
        <taxon>Candidatus Bealeia</taxon>
    </lineage>
</organism>
<dbReference type="GO" id="GO:0016853">
    <property type="term" value="F:isomerase activity"/>
    <property type="evidence" value="ECO:0007669"/>
    <property type="project" value="UniProtKB-KW"/>
</dbReference>
<dbReference type="Gene3D" id="3.40.1400.10">
    <property type="entry name" value="Sugar-phosphate isomerase, RpiB/LacA/LacB"/>
    <property type="match status" value="1"/>
</dbReference>
<protein>
    <submittedName>
        <fullName evidence="2">Ribose-5-phosphate isomerase B</fullName>
    </submittedName>
</protein>
<dbReference type="Pfam" id="PF02502">
    <property type="entry name" value="LacAB_rpiB"/>
    <property type="match status" value="1"/>
</dbReference>
<reference evidence="2 3" key="1">
    <citation type="journal article" date="2024" name="Environ. Microbiol.">
        <title>Novel evolutionary insights on the interactions of the Holosporales (Alphaproteobacteria) with eukaryotic hosts from comparative genomics.</title>
        <authorList>
            <person name="Giovannini M."/>
            <person name="Petroni G."/>
            <person name="Castelli M."/>
        </authorList>
    </citation>
    <scope>NUCLEOTIDE SEQUENCE [LARGE SCALE GENOMIC DNA]</scope>
    <source>
        <strain evidence="2 3">US_Bl 15I1</strain>
    </source>
</reference>
<comment type="similarity">
    <text evidence="1">Belongs to the LacAB/RpiB family.</text>
</comment>
<sequence length="146" mass="16208">MKIALTTDEIFPIHQVIFDELKKRGHDVVLFGAFQTQKEEPWVKCALEAAQAIQKGDCEEGIFFCWTGTGISIAANKVKGIRAALCGDSETAKGARIWNDANVLCLSNRLLSEDLAQEILEAWFLVCDGTQGEERALAINMFEERS</sequence>
<evidence type="ECO:0000313" key="3">
    <source>
        <dbReference type="Proteomes" id="UP001330434"/>
    </source>
</evidence>
<dbReference type="EMBL" id="CP133270">
    <property type="protein sequence ID" value="WVX66729.1"/>
    <property type="molecule type" value="Genomic_DNA"/>
</dbReference>
<accession>A0ABZ2C2Q9</accession>
<keyword evidence="3" id="KW-1185">Reference proteome</keyword>
<proteinExistence type="inferred from homology"/>
<dbReference type="Proteomes" id="UP001330434">
    <property type="component" value="Chromosome"/>
</dbReference>
<evidence type="ECO:0000256" key="1">
    <source>
        <dbReference type="ARBA" id="ARBA00008754"/>
    </source>
</evidence>
<dbReference type="PANTHER" id="PTHR30345:SF2">
    <property type="entry name" value="SUGAR-PHOSPHATE ISOMERASE, RPIB_LACA_LACB FAMILY"/>
    <property type="match status" value="1"/>
</dbReference>
<gene>
    <name evidence="2" type="ORF">Bealeia1_00913</name>
</gene>
<dbReference type="RefSeq" id="WP_331255556.1">
    <property type="nucleotide sequence ID" value="NZ_CP133270.1"/>
</dbReference>
<dbReference type="SUPFAM" id="SSF89623">
    <property type="entry name" value="Ribose/Galactose isomerase RpiB/AlsB"/>
    <property type="match status" value="1"/>
</dbReference>